<gene>
    <name evidence="3" type="primary">ARA2</name>
    <name evidence="3" type="ORF">AWJ20_2127</name>
</gene>
<dbReference type="AlphaFoldDB" id="A0A167EW31"/>
<name>A0A167EW31_9ASCO</name>
<keyword evidence="4" id="KW-1185">Reference proteome</keyword>
<dbReference type="InterPro" id="IPR023210">
    <property type="entry name" value="NADP_OxRdtase_dom"/>
</dbReference>
<keyword evidence="1" id="KW-0560">Oxidoreductase</keyword>
<reference evidence="3 4" key="1">
    <citation type="submission" date="2016-02" db="EMBL/GenBank/DDBJ databases">
        <title>Complete genome sequence and transcriptome regulation of the pentose utilising yeast Sugiyamaella lignohabitans.</title>
        <authorList>
            <person name="Bellasio M."/>
            <person name="Peymann A."/>
            <person name="Valli M."/>
            <person name="Sipitzky M."/>
            <person name="Graf A."/>
            <person name="Sauer M."/>
            <person name="Marx H."/>
            <person name="Mattanovich D."/>
        </authorList>
    </citation>
    <scope>NUCLEOTIDE SEQUENCE [LARGE SCALE GENOMIC DNA]</scope>
    <source>
        <strain evidence="3 4">CBS 10342</strain>
    </source>
</reference>
<dbReference type="GeneID" id="30034004"/>
<evidence type="ECO:0000313" key="4">
    <source>
        <dbReference type="Proteomes" id="UP000189580"/>
    </source>
</evidence>
<protein>
    <submittedName>
        <fullName evidence="3">D-arabinose 1-dehydrogenase (NAD(P)(+)) ARA2</fullName>
    </submittedName>
</protein>
<dbReference type="Proteomes" id="UP000189580">
    <property type="component" value="Chromosome b"/>
</dbReference>
<evidence type="ECO:0000259" key="2">
    <source>
        <dbReference type="Pfam" id="PF00248"/>
    </source>
</evidence>
<sequence length="339" mass="37594">MTQSEVIIKPITTNIPKSIEDLPDIVLGAGVFNYQYTDDPHGLSAENVLRKAFDLGIRALDTSAYYGPSEEIVGKALKSMASEYPRDTYLICTKAGRVAENNFDYSAASIRSSVLRSLERLNTTYLDVLYIHDVEFVETKQCLEAIDEAFALKKAGYIKNVGISGYPLDFLLYLATLAKNTLSHGSLDIILSYSNFCMQNTLLEDYVTKFKTEAGVRVVLNASPLSMSLLRAVPPHPFHPASLELRKAVSEASVYTSQHGVDISDLAVRFVYTHWTHGPTVFGLQTVREVETAVQQYWQAKTAAQSKEDEVLLKGVREILGSTLNQTWPSGIEHPDMTA</sequence>
<dbReference type="GO" id="GO:0070485">
    <property type="term" value="P:dehydro-D-arabinono-1,4-lactone biosynthetic process"/>
    <property type="evidence" value="ECO:0007669"/>
    <property type="project" value="TreeGrafter"/>
</dbReference>
<dbReference type="InterPro" id="IPR044480">
    <property type="entry name" value="Ara2-like"/>
</dbReference>
<dbReference type="OrthoDB" id="5286008at2759"/>
<evidence type="ECO:0000256" key="1">
    <source>
        <dbReference type="ARBA" id="ARBA00023002"/>
    </source>
</evidence>
<dbReference type="EMBL" id="CP014503">
    <property type="protein sequence ID" value="ANB14532.1"/>
    <property type="molecule type" value="Genomic_DNA"/>
</dbReference>
<dbReference type="Pfam" id="PF00248">
    <property type="entry name" value="Aldo_ket_red"/>
    <property type="match status" value="1"/>
</dbReference>
<dbReference type="GO" id="GO:0045290">
    <property type="term" value="F:D-arabinose 1-dehydrogenase [NAD(P)+] activity"/>
    <property type="evidence" value="ECO:0007669"/>
    <property type="project" value="InterPro"/>
</dbReference>
<dbReference type="InterPro" id="IPR020471">
    <property type="entry name" value="AKR"/>
</dbReference>
<dbReference type="SUPFAM" id="SSF51430">
    <property type="entry name" value="NAD(P)-linked oxidoreductase"/>
    <property type="match status" value="1"/>
</dbReference>
<dbReference type="PANTHER" id="PTHR42686:SF1">
    <property type="entry name" value="GH17980P-RELATED"/>
    <property type="match status" value="1"/>
</dbReference>
<dbReference type="InterPro" id="IPR036812">
    <property type="entry name" value="NAD(P)_OxRdtase_dom_sf"/>
</dbReference>
<proteinExistence type="predicted"/>
<dbReference type="PANTHER" id="PTHR42686">
    <property type="entry name" value="GH17980P-RELATED"/>
    <property type="match status" value="1"/>
</dbReference>
<dbReference type="Gene3D" id="3.20.20.100">
    <property type="entry name" value="NADP-dependent oxidoreductase domain"/>
    <property type="match status" value="1"/>
</dbReference>
<evidence type="ECO:0000313" key="3">
    <source>
        <dbReference type="EMBL" id="ANB14532.1"/>
    </source>
</evidence>
<dbReference type="KEGG" id="slb:AWJ20_2127"/>
<organism evidence="3 4">
    <name type="scientific">Sugiyamaella lignohabitans</name>
    <dbReference type="NCBI Taxonomy" id="796027"/>
    <lineage>
        <taxon>Eukaryota</taxon>
        <taxon>Fungi</taxon>
        <taxon>Dikarya</taxon>
        <taxon>Ascomycota</taxon>
        <taxon>Saccharomycotina</taxon>
        <taxon>Dipodascomycetes</taxon>
        <taxon>Dipodascales</taxon>
        <taxon>Trichomonascaceae</taxon>
        <taxon>Sugiyamaella</taxon>
    </lineage>
</organism>
<dbReference type="RefSeq" id="XP_018737009.1">
    <property type="nucleotide sequence ID" value="XM_018879056.1"/>
</dbReference>
<feature type="domain" description="NADP-dependent oxidoreductase" evidence="2">
    <location>
        <begin position="25"/>
        <end position="295"/>
    </location>
</feature>
<dbReference type="PRINTS" id="PR00069">
    <property type="entry name" value="ALDKETRDTASE"/>
</dbReference>
<dbReference type="GO" id="GO:0005829">
    <property type="term" value="C:cytosol"/>
    <property type="evidence" value="ECO:0007669"/>
    <property type="project" value="TreeGrafter"/>
</dbReference>
<dbReference type="CDD" id="cd19164">
    <property type="entry name" value="AKR_ARA2"/>
    <property type="match status" value="1"/>
</dbReference>
<accession>A0A167EW31</accession>